<dbReference type="InterPro" id="IPR016197">
    <property type="entry name" value="Chromo-like_dom_sf"/>
</dbReference>
<evidence type="ECO:0000313" key="1">
    <source>
        <dbReference type="EMBL" id="MBW0523826.1"/>
    </source>
</evidence>
<gene>
    <name evidence="1" type="ORF">O181_063541</name>
</gene>
<dbReference type="EMBL" id="AVOT02030600">
    <property type="protein sequence ID" value="MBW0523826.1"/>
    <property type="molecule type" value="Genomic_DNA"/>
</dbReference>
<dbReference type="AlphaFoldDB" id="A0A9Q3HZH5"/>
<keyword evidence="2" id="KW-1185">Reference proteome</keyword>
<dbReference type="OrthoDB" id="3158924at2759"/>
<sequence>MIHTLHGPNAVKLEWAGDLMSKHPTFPVGSMKPYSSRANQCFPLINKPSLEIAPLEEAEEKKIPKVLEERRIRNTKEREYLVRYRNLTQEEEWLLEKDMNNSEEYLGSLRHSRK</sequence>
<dbReference type="Proteomes" id="UP000765509">
    <property type="component" value="Unassembled WGS sequence"/>
</dbReference>
<accession>A0A9Q3HZH5</accession>
<protein>
    <recommendedName>
        <fullName evidence="3">Chromo domain-containing protein</fullName>
    </recommendedName>
</protein>
<organism evidence="1 2">
    <name type="scientific">Austropuccinia psidii MF-1</name>
    <dbReference type="NCBI Taxonomy" id="1389203"/>
    <lineage>
        <taxon>Eukaryota</taxon>
        <taxon>Fungi</taxon>
        <taxon>Dikarya</taxon>
        <taxon>Basidiomycota</taxon>
        <taxon>Pucciniomycotina</taxon>
        <taxon>Pucciniomycetes</taxon>
        <taxon>Pucciniales</taxon>
        <taxon>Sphaerophragmiaceae</taxon>
        <taxon>Austropuccinia</taxon>
    </lineage>
</organism>
<dbReference type="SUPFAM" id="SSF54160">
    <property type="entry name" value="Chromo domain-like"/>
    <property type="match status" value="1"/>
</dbReference>
<evidence type="ECO:0000313" key="2">
    <source>
        <dbReference type="Proteomes" id="UP000765509"/>
    </source>
</evidence>
<comment type="caution">
    <text evidence="1">The sequence shown here is derived from an EMBL/GenBank/DDBJ whole genome shotgun (WGS) entry which is preliminary data.</text>
</comment>
<evidence type="ECO:0008006" key="3">
    <source>
        <dbReference type="Google" id="ProtNLM"/>
    </source>
</evidence>
<name>A0A9Q3HZH5_9BASI</name>
<reference evidence="1" key="1">
    <citation type="submission" date="2021-03" db="EMBL/GenBank/DDBJ databases">
        <title>Draft genome sequence of rust myrtle Austropuccinia psidii MF-1, a brazilian biotype.</title>
        <authorList>
            <person name="Quecine M.C."/>
            <person name="Pachon D.M.R."/>
            <person name="Bonatelli M.L."/>
            <person name="Correr F.H."/>
            <person name="Franceschini L.M."/>
            <person name="Leite T.F."/>
            <person name="Margarido G.R.A."/>
            <person name="Almeida C.A."/>
            <person name="Ferrarezi J.A."/>
            <person name="Labate C.A."/>
        </authorList>
    </citation>
    <scope>NUCLEOTIDE SEQUENCE</scope>
    <source>
        <strain evidence="1">MF-1</strain>
    </source>
</reference>
<proteinExistence type="predicted"/>